<sequence>MKYSRCATSCQEPFGDFSRKSAKNSLFLLKGILTRAVLLR</sequence>
<comment type="caution">
    <text evidence="1">The sequence shown here is derived from an EMBL/GenBank/DDBJ whole genome shotgun (WGS) entry which is preliminary data.</text>
</comment>
<gene>
    <name evidence="1" type="ORF">HMPREF9436_02581</name>
</gene>
<proteinExistence type="predicted"/>
<reference evidence="1 2" key="1">
    <citation type="submission" date="2010-08" db="EMBL/GenBank/DDBJ databases">
        <authorList>
            <person name="Weinstock G."/>
            <person name="Sodergren E."/>
            <person name="Clifton S."/>
            <person name="Fulton L."/>
            <person name="Fulton B."/>
            <person name="Courtney L."/>
            <person name="Fronick C."/>
            <person name="Harrison M."/>
            <person name="Strong C."/>
            <person name="Farmer C."/>
            <person name="Delahaunty K."/>
            <person name="Markovic C."/>
            <person name="Hall O."/>
            <person name="Minx P."/>
            <person name="Tomlinson C."/>
            <person name="Mitreva M."/>
            <person name="Hou S."/>
            <person name="Chen J."/>
            <person name="Wollam A."/>
            <person name="Pepin K.H."/>
            <person name="Johnson M."/>
            <person name="Bhonagiri V."/>
            <person name="Zhang X."/>
            <person name="Suruliraj S."/>
            <person name="Warren W."/>
            <person name="Chinwalla A."/>
            <person name="Mardis E.R."/>
            <person name="Wilson R.K."/>
        </authorList>
    </citation>
    <scope>NUCLEOTIDE SEQUENCE [LARGE SCALE GENOMIC DNA]</scope>
    <source>
        <strain evidence="1 2">KLE1255</strain>
    </source>
</reference>
<dbReference type="AlphaFoldDB" id="E2ZLM2"/>
<dbReference type="HOGENOM" id="CLU_3289922_0_0_9"/>
<evidence type="ECO:0000313" key="1">
    <source>
        <dbReference type="EMBL" id="EFQ05929.1"/>
    </source>
</evidence>
<name>E2ZLM2_9FIRM</name>
<protein>
    <submittedName>
        <fullName evidence="1">Uncharacterized protein</fullName>
    </submittedName>
</protein>
<dbReference type="EMBL" id="AECU01000189">
    <property type="protein sequence ID" value="EFQ05929.1"/>
    <property type="molecule type" value="Genomic_DNA"/>
</dbReference>
<dbReference type="Proteomes" id="UP000006028">
    <property type="component" value="Unassembled WGS sequence"/>
</dbReference>
<dbReference type="STRING" id="748224.HMPREF9436_02581"/>
<accession>E2ZLM2</accession>
<organism evidence="1 2">
    <name type="scientific">Faecalibacterium cf. prausnitzii KLE1255</name>
    <dbReference type="NCBI Taxonomy" id="748224"/>
    <lineage>
        <taxon>Bacteria</taxon>
        <taxon>Bacillati</taxon>
        <taxon>Bacillota</taxon>
        <taxon>Clostridia</taxon>
        <taxon>Eubacteriales</taxon>
        <taxon>Oscillospiraceae</taxon>
        <taxon>Faecalibacterium</taxon>
    </lineage>
</organism>
<dbReference type="BioCyc" id="FCF748224-HMP:GTSS-582-MONOMER"/>
<evidence type="ECO:0000313" key="2">
    <source>
        <dbReference type="Proteomes" id="UP000006028"/>
    </source>
</evidence>